<evidence type="ECO:0000313" key="2">
    <source>
        <dbReference type="Proteomes" id="UP001375240"/>
    </source>
</evidence>
<accession>A0AAV9U8P2</accession>
<proteinExistence type="predicted"/>
<keyword evidence="2" id="KW-1185">Reference proteome</keyword>
<organism evidence="1 2">
    <name type="scientific">Orbilia brochopaga</name>
    <dbReference type="NCBI Taxonomy" id="3140254"/>
    <lineage>
        <taxon>Eukaryota</taxon>
        <taxon>Fungi</taxon>
        <taxon>Dikarya</taxon>
        <taxon>Ascomycota</taxon>
        <taxon>Pezizomycotina</taxon>
        <taxon>Orbiliomycetes</taxon>
        <taxon>Orbiliales</taxon>
        <taxon>Orbiliaceae</taxon>
        <taxon>Orbilia</taxon>
    </lineage>
</organism>
<sequence>MLRNLHPGLEVLIFCTLIPDGNTTPPMLSGVEYRLRYLVDNPTLSRQRETLRCLALHDRFGFDLDYSPMSTNSGVESSTVQNLRLEEYLTTCFVDVTEHPHDFLFVVPDSLLETLRVLYLINADVLGITFPHIDHAIQENVELTAQLMAPILKRLYWKAVSKPPLRYIVFGVDADTILLVTWAKNPNTVVSQFFWFPVVEGFRFTKHYHKLHPETFPLYDVALETCRGNVRVPAFRTG</sequence>
<dbReference type="Proteomes" id="UP001375240">
    <property type="component" value="Unassembled WGS sequence"/>
</dbReference>
<dbReference type="EMBL" id="JAVHNQ010000010">
    <property type="protein sequence ID" value="KAK6337977.1"/>
    <property type="molecule type" value="Genomic_DNA"/>
</dbReference>
<protein>
    <submittedName>
        <fullName evidence="1">Uncharacterized protein</fullName>
    </submittedName>
</protein>
<comment type="caution">
    <text evidence="1">The sequence shown here is derived from an EMBL/GenBank/DDBJ whole genome shotgun (WGS) entry which is preliminary data.</text>
</comment>
<dbReference type="AlphaFoldDB" id="A0AAV9U8P2"/>
<evidence type="ECO:0000313" key="1">
    <source>
        <dbReference type="EMBL" id="KAK6337977.1"/>
    </source>
</evidence>
<reference evidence="1 2" key="1">
    <citation type="submission" date="2019-10" db="EMBL/GenBank/DDBJ databases">
        <authorList>
            <person name="Palmer J.M."/>
        </authorList>
    </citation>
    <scope>NUCLEOTIDE SEQUENCE [LARGE SCALE GENOMIC DNA]</scope>
    <source>
        <strain evidence="1 2">TWF696</strain>
    </source>
</reference>
<name>A0AAV9U8P2_9PEZI</name>
<gene>
    <name evidence="1" type="ORF">TWF696_001449</name>
</gene>